<dbReference type="WBParaSite" id="TMUE_1000003336.1">
    <property type="protein sequence ID" value="TMUE_1000003336.1"/>
    <property type="gene ID" value="WBGene00302475"/>
</dbReference>
<accession>A0A5S6Q7P8</accession>
<evidence type="ECO:0000313" key="2">
    <source>
        <dbReference type="Proteomes" id="UP000046395"/>
    </source>
</evidence>
<name>A0A5S6Q7P8_TRIMR</name>
<keyword evidence="1" id="KW-0732">Signal</keyword>
<dbReference type="Proteomes" id="UP000046395">
    <property type="component" value="Unassembled WGS sequence"/>
</dbReference>
<dbReference type="AlphaFoldDB" id="A0A5S6Q7P8"/>
<sequence>MLFLIIVGCFAAHSSAHTAGAGLKVETQETLGNVREGNIVAKRLFRAYNVADASSDAAYSEEAKPSNGQPAEFAGSNLEATVDVKLANGQDAEHAPVAAFNFSSTSNLNTTKQVRRSKRIVATAVSVATGIAYAPKVVKTLKEDIIPNVHRVPEVVGDFFSNPAEKLKNFFSWW</sequence>
<reference evidence="3" key="1">
    <citation type="submission" date="2019-12" db="UniProtKB">
        <authorList>
            <consortium name="WormBaseParasite"/>
        </authorList>
    </citation>
    <scope>IDENTIFICATION</scope>
</reference>
<feature type="signal peptide" evidence="1">
    <location>
        <begin position="1"/>
        <end position="16"/>
    </location>
</feature>
<protein>
    <submittedName>
        <fullName evidence="3">RxLR effector protein</fullName>
    </submittedName>
</protein>
<feature type="chain" id="PRO_5024415699" evidence="1">
    <location>
        <begin position="17"/>
        <end position="174"/>
    </location>
</feature>
<evidence type="ECO:0000256" key="1">
    <source>
        <dbReference type="SAM" id="SignalP"/>
    </source>
</evidence>
<keyword evidence="2" id="KW-1185">Reference proteome</keyword>
<proteinExistence type="predicted"/>
<organism evidence="2 3">
    <name type="scientific">Trichuris muris</name>
    <name type="common">Mouse whipworm</name>
    <dbReference type="NCBI Taxonomy" id="70415"/>
    <lineage>
        <taxon>Eukaryota</taxon>
        <taxon>Metazoa</taxon>
        <taxon>Ecdysozoa</taxon>
        <taxon>Nematoda</taxon>
        <taxon>Enoplea</taxon>
        <taxon>Dorylaimia</taxon>
        <taxon>Trichinellida</taxon>
        <taxon>Trichuridae</taxon>
        <taxon>Trichuris</taxon>
    </lineage>
</organism>
<evidence type="ECO:0000313" key="3">
    <source>
        <dbReference type="WBParaSite" id="TMUE_1000003336.1"/>
    </source>
</evidence>